<proteinExistence type="predicted"/>
<evidence type="ECO:0000256" key="1">
    <source>
        <dbReference type="SAM" id="Coils"/>
    </source>
</evidence>
<evidence type="ECO:0000256" key="2">
    <source>
        <dbReference type="SAM" id="Phobius"/>
    </source>
</evidence>
<keyword evidence="1" id="KW-0175">Coiled coil</keyword>
<keyword evidence="2" id="KW-0472">Membrane</keyword>
<gene>
    <name evidence="3" type="ORF">LEP1GSC188_3143</name>
</gene>
<protein>
    <submittedName>
        <fullName evidence="3">Uncharacterized protein</fullName>
    </submittedName>
</protein>
<accession>M3G4H3</accession>
<dbReference type="EMBL" id="AHOR02000044">
    <property type="protein sequence ID" value="EMF80869.1"/>
    <property type="molecule type" value="Genomic_DNA"/>
</dbReference>
<sequence length="535" mass="61878">MKLSLEERKVVIKLFRERYRYATKKEKISILNEFVNLSGFNRNYASQVLRKKEVLKKLPTKPKPLNKRTVYYDTSVRKVLEDLWKLLDHICSKRHLSIHDVTKFKSFLDIFLGYILLSSFLLAPPISETASLKNVEVYLDTPIVLKLLGYQGTNFSEAYNELTNLIITQGGLLKIYENTYTETEGIISDCRNWLENPKFNPTSASPVLLNFIENGWKISDVDLTLQKLEGIIKSKNIEMVTGEYRKEEDKYQIDEVELRNAIIKKYNETNYRFEEWKKKDVIDKDVRSVALTHRKKHNLFSTSLSKSRYIFMTSNASLASATRELERENKGIKNNVIWSCLTDIELGTILWLNSPEQIVNYNTRRLLACCTQALQPDNRLRSLFIAELEKKKKDKTFTEDEYNFLKVHGIAIGLMMDKTLGDPDNFYPKLPEEILEEIRAAAIKGKEEESIAKIDEAQKRAEDANQAQVDANLKVIELQEKEKARSNRLNALAHKISLTISKVALVALVLIILALFYIQSLDYFSDRSILLIPIK</sequence>
<keyword evidence="2" id="KW-0812">Transmembrane</keyword>
<reference evidence="3 4" key="1">
    <citation type="submission" date="2013-01" db="EMBL/GenBank/DDBJ databases">
        <authorList>
            <person name="Harkins D.M."/>
            <person name="Durkin A.S."/>
            <person name="Brinkac L.M."/>
            <person name="Haft D.H."/>
            <person name="Selengut J.D."/>
            <person name="Sanka R."/>
            <person name="DePew J."/>
            <person name="Purushe J."/>
            <person name="Tulsiani S.M."/>
            <person name="Graham G.C."/>
            <person name="Burns M.-A."/>
            <person name="Dohnt M.F."/>
            <person name="Smythe L.D."/>
            <person name="McKay D.B."/>
            <person name="Craig S.B."/>
            <person name="Vinetz J.M."/>
            <person name="Sutton G.G."/>
            <person name="Nierman W.C."/>
            <person name="Fouts D.E."/>
        </authorList>
    </citation>
    <scope>NUCLEOTIDE SEQUENCE [LARGE SCALE GENOMIC DNA]</scope>
    <source>
        <strain evidence="3 4">LT2116</strain>
    </source>
</reference>
<dbReference type="AlphaFoldDB" id="M3G4H3"/>
<organism evidence="3 4">
    <name type="scientific">Leptospira weilii serovar Topaz str. LT2116</name>
    <dbReference type="NCBI Taxonomy" id="1088540"/>
    <lineage>
        <taxon>Bacteria</taxon>
        <taxon>Pseudomonadati</taxon>
        <taxon>Spirochaetota</taxon>
        <taxon>Spirochaetia</taxon>
        <taxon>Leptospirales</taxon>
        <taxon>Leptospiraceae</taxon>
        <taxon>Leptospira</taxon>
    </lineage>
</organism>
<comment type="caution">
    <text evidence="3">The sequence shown here is derived from an EMBL/GenBank/DDBJ whole genome shotgun (WGS) entry which is preliminary data.</text>
</comment>
<feature type="coiled-coil region" evidence="1">
    <location>
        <begin position="447"/>
        <end position="481"/>
    </location>
</feature>
<name>M3G4H3_9LEPT</name>
<keyword evidence="2" id="KW-1133">Transmembrane helix</keyword>
<evidence type="ECO:0000313" key="4">
    <source>
        <dbReference type="Proteomes" id="UP000011770"/>
    </source>
</evidence>
<evidence type="ECO:0000313" key="3">
    <source>
        <dbReference type="EMBL" id="EMF80869.1"/>
    </source>
</evidence>
<feature type="transmembrane region" description="Helical" evidence="2">
    <location>
        <begin position="496"/>
        <end position="518"/>
    </location>
</feature>
<dbReference type="Proteomes" id="UP000011770">
    <property type="component" value="Unassembled WGS sequence"/>
</dbReference>